<dbReference type="AlphaFoldDB" id="A0A1C3P929"/>
<evidence type="ECO:0000313" key="2">
    <source>
        <dbReference type="EMBL" id="SBW26344.1"/>
    </source>
</evidence>
<evidence type="ECO:0008006" key="4">
    <source>
        <dbReference type="Google" id="ProtNLM"/>
    </source>
</evidence>
<sequence length="48" mass="5308">MIAHHRAGVAMAQALLDHCSDHPDVRGTSQTSKISTMQAMRYARDANR</sequence>
<accession>A0A1C3P929</accession>
<dbReference type="Proteomes" id="UP000199013">
    <property type="component" value="Unassembled WGS sequence"/>
</dbReference>
<dbReference type="Gene3D" id="1.20.1260.10">
    <property type="match status" value="1"/>
</dbReference>
<reference evidence="3" key="1">
    <citation type="submission" date="2016-02" db="EMBL/GenBank/DDBJ databases">
        <authorList>
            <person name="Wibberg D."/>
        </authorList>
    </citation>
    <scope>NUCLEOTIDE SEQUENCE [LARGE SCALE GENOMIC DNA]</scope>
</reference>
<dbReference type="InterPro" id="IPR012347">
    <property type="entry name" value="Ferritin-like"/>
</dbReference>
<keyword evidence="3" id="KW-1185">Reference proteome</keyword>
<feature type="compositionally biased region" description="Polar residues" evidence="1">
    <location>
        <begin position="27"/>
        <end position="38"/>
    </location>
</feature>
<organism evidence="2 3">
    <name type="scientific">Candidatus Protofrankia californiensis</name>
    <dbReference type="NCBI Taxonomy" id="1839754"/>
    <lineage>
        <taxon>Bacteria</taxon>
        <taxon>Bacillati</taxon>
        <taxon>Actinomycetota</taxon>
        <taxon>Actinomycetes</taxon>
        <taxon>Frankiales</taxon>
        <taxon>Frankiaceae</taxon>
        <taxon>Protofrankia</taxon>
    </lineage>
</organism>
<dbReference type="EMBL" id="FLUV01002043">
    <property type="protein sequence ID" value="SBW26344.1"/>
    <property type="molecule type" value="Genomic_DNA"/>
</dbReference>
<evidence type="ECO:0000256" key="1">
    <source>
        <dbReference type="SAM" id="MobiDB-lite"/>
    </source>
</evidence>
<feature type="region of interest" description="Disordered" evidence="1">
    <location>
        <begin position="20"/>
        <end position="48"/>
    </location>
</feature>
<proteinExistence type="predicted"/>
<name>A0A1C3P929_9ACTN</name>
<evidence type="ECO:0000313" key="3">
    <source>
        <dbReference type="Proteomes" id="UP000199013"/>
    </source>
</evidence>
<gene>
    <name evidence="2" type="ORF">FDG2_4861</name>
</gene>
<protein>
    <recommendedName>
        <fullName evidence="4">DUF305 domain-containing protein</fullName>
    </recommendedName>
</protein>